<dbReference type="EMBL" id="HBEL01018067">
    <property type="protein sequence ID" value="CAD8412476.1"/>
    <property type="molecule type" value="Transcribed_RNA"/>
</dbReference>
<feature type="binding site" evidence="8">
    <location>
        <position position="216"/>
    </location>
    <ligand>
        <name>chlorophyll a</name>
        <dbReference type="ChEBI" id="CHEBI:58416"/>
        <label>5</label>
    </ligand>
</feature>
<dbReference type="SUPFAM" id="SSF103511">
    <property type="entry name" value="Chlorophyll a-b binding protein"/>
    <property type="match status" value="1"/>
</dbReference>
<proteinExistence type="inferred from homology"/>
<dbReference type="GO" id="GO:0016020">
    <property type="term" value="C:membrane"/>
    <property type="evidence" value="ECO:0007669"/>
    <property type="project" value="InterPro"/>
</dbReference>
<dbReference type="GO" id="GO:0009765">
    <property type="term" value="P:photosynthesis, light harvesting"/>
    <property type="evidence" value="ECO:0007669"/>
    <property type="project" value="InterPro"/>
</dbReference>
<evidence type="ECO:0000313" key="10">
    <source>
        <dbReference type="EMBL" id="CAD8412476.1"/>
    </source>
</evidence>
<dbReference type="GO" id="GO:0016168">
    <property type="term" value="F:chlorophyll binding"/>
    <property type="evidence" value="ECO:0007669"/>
    <property type="project" value="UniProtKB-KW"/>
</dbReference>
<dbReference type="Gene3D" id="1.10.3460.10">
    <property type="entry name" value="Chlorophyll a/b binding protein domain"/>
    <property type="match status" value="1"/>
</dbReference>
<feature type="binding site" evidence="8">
    <location>
        <position position="212"/>
    </location>
    <ligand>
        <name>chlorophyll a</name>
        <dbReference type="ChEBI" id="CHEBI:58416"/>
        <label>1</label>
    </ligand>
</feature>
<evidence type="ECO:0000256" key="9">
    <source>
        <dbReference type="SAM" id="SignalP"/>
    </source>
</evidence>
<dbReference type="GO" id="GO:0009507">
    <property type="term" value="C:chloroplast"/>
    <property type="evidence" value="ECO:0007669"/>
    <property type="project" value="UniProtKB-SubCell"/>
</dbReference>
<evidence type="ECO:0000256" key="8">
    <source>
        <dbReference type="PIRSR" id="PIRSR601344-1"/>
    </source>
</evidence>
<comment type="similarity">
    <text evidence="3">Belongs to the fucoxanthin chlorophyll protein family.</text>
</comment>
<feature type="chain" id="PRO_5030758083" description="Plastid light harvesting protein" evidence="9">
    <location>
        <begin position="17"/>
        <end position="246"/>
    </location>
</feature>
<evidence type="ECO:0000256" key="3">
    <source>
        <dbReference type="ARBA" id="ARBA00005933"/>
    </source>
</evidence>
<accession>A0A7S0C5K3</accession>
<evidence type="ECO:0000256" key="2">
    <source>
        <dbReference type="ARBA" id="ARBA00004229"/>
    </source>
</evidence>
<dbReference type="Pfam" id="PF00504">
    <property type="entry name" value="Chloroa_b-bind"/>
    <property type="match status" value="1"/>
</dbReference>
<evidence type="ECO:0000256" key="7">
    <source>
        <dbReference type="ARBA" id="ARBA00023243"/>
    </source>
</evidence>
<feature type="binding site" description="axial binding residue" evidence="8">
    <location>
        <position position="98"/>
    </location>
    <ligand>
        <name>chlorophyll b</name>
        <dbReference type="ChEBI" id="CHEBI:61721"/>
        <label>1</label>
    </ligand>
    <ligandPart>
        <name>Mg</name>
        <dbReference type="ChEBI" id="CHEBI:25107"/>
    </ligandPart>
</feature>
<feature type="binding site" evidence="8">
    <location>
        <position position="213"/>
    </location>
    <ligand>
        <name>chlorophyll a</name>
        <dbReference type="ChEBI" id="CHEBI:58416"/>
        <label>1</label>
    </ligand>
</feature>
<feature type="signal peptide" evidence="9">
    <location>
        <begin position="1"/>
        <end position="16"/>
    </location>
</feature>
<dbReference type="InterPro" id="IPR001344">
    <property type="entry name" value="Chloro_AB-bd_pln"/>
</dbReference>
<keyword evidence="9" id="KW-0732">Signal</keyword>
<reference evidence="10" key="1">
    <citation type="submission" date="2021-01" db="EMBL/GenBank/DDBJ databases">
        <authorList>
            <person name="Corre E."/>
            <person name="Pelletier E."/>
            <person name="Niang G."/>
            <person name="Scheremetjew M."/>
            <person name="Finn R."/>
            <person name="Kale V."/>
            <person name="Holt S."/>
            <person name="Cochrane G."/>
            <person name="Meng A."/>
            <person name="Brown T."/>
            <person name="Cohen L."/>
        </authorList>
    </citation>
    <scope>NUCLEOTIDE SEQUENCE</scope>
    <source>
        <strain evidence="10">CCAP1064/1</strain>
    </source>
</reference>
<keyword evidence="4" id="KW-0150">Chloroplast</keyword>
<comment type="subcellular location">
    <subcellularLocation>
        <location evidence="2">Plastid</location>
        <location evidence="2">Chloroplast</location>
    </subcellularLocation>
</comment>
<organism evidence="10">
    <name type="scientific">Proboscia inermis</name>
    <dbReference type="NCBI Taxonomy" id="420281"/>
    <lineage>
        <taxon>Eukaryota</taxon>
        <taxon>Sar</taxon>
        <taxon>Stramenopiles</taxon>
        <taxon>Ochrophyta</taxon>
        <taxon>Bacillariophyta</taxon>
        <taxon>Coscinodiscophyceae</taxon>
        <taxon>Rhizosoleniophycidae</taxon>
        <taxon>Rhizosoleniales</taxon>
        <taxon>Rhizosoleniaceae</taxon>
        <taxon>Proboscia</taxon>
    </lineage>
</organism>
<gene>
    <name evidence="10" type="ORF">PINE0816_LOCUS8602</name>
</gene>
<feature type="binding site" evidence="8">
    <location>
        <position position="93"/>
    </location>
    <ligand>
        <name>chlorophyll a</name>
        <dbReference type="ChEBI" id="CHEBI:58416"/>
        <label>1</label>
    </ligand>
</feature>
<dbReference type="GO" id="GO:0030076">
    <property type="term" value="C:light-harvesting complex"/>
    <property type="evidence" value="ECO:0007669"/>
    <property type="project" value="UniProtKB-KW"/>
</dbReference>
<evidence type="ECO:0000256" key="1">
    <source>
        <dbReference type="ARBA" id="ARBA00004022"/>
    </source>
</evidence>
<feature type="binding site" evidence="8">
    <location>
        <position position="160"/>
    </location>
    <ligand>
        <name>chlorophyll b</name>
        <dbReference type="ChEBI" id="CHEBI:61721"/>
        <label>3</label>
    </ligand>
</feature>
<keyword evidence="7" id="KW-0437">Light-harvesting polypeptide</keyword>
<dbReference type="PANTHER" id="PTHR21649">
    <property type="entry name" value="CHLOROPHYLL A/B BINDING PROTEIN"/>
    <property type="match status" value="1"/>
</dbReference>
<feature type="binding site" evidence="8">
    <location>
        <position position="230"/>
    </location>
    <ligand>
        <name>chlorophyll a</name>
        <dbReference type="ChEBI" id="CHEBI:58416"/>
        <label>1</label>
    </ligand>
</feature>
<sequence>MKLVLITLAMACSAAAFTPSYPVKTTSLKMADVVEMEEEPAPPAFPTINGWTADPDAFCAGLPGALAPMGNFDPLGFTKELSVEEIKRYREAEVTHGRVSMLAVVGYLVGENFNPLFNGLVTGPANTHLAQVQSIAPFFFAWLTMSIATAELGRAKIGWEDPIKAMGYNSENEVKGAFGALLRDKYYPGDIGFDPLGLKPTGAAEFAEMQTKELQNGRLAMLAAMGMIVQEQITHDTIFGTLKTLF</sequence>
<keyword evidence="8" id="KW-0157">Chromophore</keyword>
<evidence type="ECO:0008006" key="11">
    <source>
        <dbReference type="Google" id="ProtNLM"/>
    </source>
</evidence>
<comment type="function">
    <text evidence="1">The light-harvesting complex (LHC) functions as a light receptor, it captures and delivers excitation energy to photosystems with which it is closely associated. Energy is transferred from the carotenoid and chlorophyll C (or B) to chlorophyll A and the photosynthetic reaction centers where it is used to synthesize ATP and reducing power.</text>
</comment>
<evidence type="ECO:0000256" key="5">
    <source>
        <dbReference type="ARBA" id="ARBA00022531"/>
    </source>
</evidence>
<feature type="binding site" evidence="8">
    <location>
        <position position="96"/>
    </location>
    <ligand>
        <name>chlorophyll a</name>
        <dbReference type="ChEBI" id="CHEBI:58416"/>
        <label>1</label>
    </ligand>
</feature>
<evidence type="ECO:0000256" key="6">
    <source>
        <dbReference type="ARBA" id="ARBA00022640"/>
    </source>
</evidence>
<evidence type="ECO:0000256" key="4">
    <source>
        <dbReference type="ARBA" id="ARBA00022528"/>
    </source>
</evidence>
<keyword evidence="5" id="KW-0602">Photosynthesis</keyword>
<feature type="binding site" evidence="8">
    <location>
        <position position="218"/>
    </location>
    <ligand>
        <name>chlorophyll a</name>
        <dbReference type="ChEBI" id="CHEBI:58416"/>
        <label>1</label>
    </ligand>
</feature>
<keyword evidence="6" id="KW-0934">Plastid</keyword>
<name>A0A7S0C5K3_9STRA</name>
<dbReference type="AlphaFoldDB" id="A0A7S0C5K3"/>
<protein>
    <recommendedName>
        <fullName evidence="11">Plastid light harvesting protein</fullName>
    </recommendedName>
</protein>
<dbReference type="InterPro" id="IPR022796">
    <property type="entry name" value="Chloroa_b-bind"/>
</dbReference>
<keyword evidence="8" id="KW-0148">Chlorophyll</keyword>